<dbReference type="CDD" id="cd08952">
    <property type="entry name" value="KR_1_SDR_x"/>
    <property type="match status" value="1"/>
</dbReference>
<organism evidence="14">
    <name type="scientific">Streptomyces sp. R28</name>
    <dbReference type="NCBI Taxonomy" id="3238628"/>
    <lineage>
        <taxon>Bacteria</taxon>
        <taxon>Bacillati</taxon>
        <taxon>Actinomycetota</taxon>
        <taxon>Actinomycetes</taxon>
        <taxon>Kitasatosporales</taxon>
        <taxon>Streptomycetaceae</taxon>
        <taxon>Streptomyces</taxon>
    </lineage>
</organism>
<dbReference type="Gene3D" id="3.30.70.3290">
    <property type="match status" value="2"/>
</dbReference>
<dbReference type="SMART" id="SM00825">
    <property type="entry name" value="PKS_KS"/>
    <property type="match status" value="2"/>
</dbReference>
<dbReference type="InterPro" id="IPR042104">
    <property type="entry name" value="PKS_dehydratase_sf"/>
</dbReference>
<feature type="active site" description="Proton acceptor; for dehydratase activity" evidence="9">
    <location>
        <position position="3577"/>
    </location>
</feature>
<dbReference type="InterPro" id="IPR042099">
    <property type="entry name" value="ANL_N_sf"/>
</dbReference>
<dbReference type="CDD" id="cd00833">
    <property type="entry name" value="PKS"/>
    <property type="match status" value="2"/>
</dbReference>
<evidence type="ECO:0000256" key="7">
    <source>
        <dbReference type="ARBA" id="ARBA00023268"/>
    </source>
</evidence>
<dbReference type="GO" id="GO:0033068">
    <property type="term" value="P:macrolide biosynthetic process"/>
    <property type="evidence" value="ECO:0007669"/>
    <property type="project" value="UniProtKB-ARBA"/>
</dbReference>
<evidence type="ECO:0000256" key="4">
    <source>
        <dbReference type="ARBA" id="ARBA00022679"/>
    </source>
</evidence>
<dbReference type="Gene3D" id="1.10.1200.10">
    <property type="entry name" value="ACP-like"/>
    <property type="match status" value="3"/>
</dbReference>
<keyword evidence="6" id="KW-0045">Antibiotic biosynthesis</keyword>
<dbReference type="InterPro" id="IPR020841">
    <property type="entry name" value="PKS_Beta-ketoAc_synthase_dom"/>
</dbReference>
<dbReference type="InterPro" id="IPR057326">
    <property type="entry name" value="KR_dom"/>
</dbReference>
<dbReference type="InterPro" id="IPR013968">
    <property type="entry name" value="PKS_KR"/>
</dbReference>
<dbReference type="SMART" id="SM00826">
    <property type="entry name" value="PKS_DH"/>
    <property type="match status" value="1"/>
</dbReference>
<dbReference type="InterPro" id="IPR041618">
    <property type="entry name" value="PKS_DE"/>
</dbReference>
<dbReference type="InterPro" id="IPR025110">
    <property type="entry name" value="AMP-bd_C"/>
</dbReference>
<dbReference type="EMBL" id="CP163439">
    <property type="protein sequence ID" value="XDQ38266.1"/>
    <property type="molecule type" value="Genomic_DNA"/>
</dbReference>
<evidence type="ECO:0000259" key="12">
    <source>
        <dbReference type="PROSITE" id="PS52004"/>
    </source>
</evidence>
<dbReference type="SUPFAM" id="SSF55048">
    <property type="entry name" value="Probable ACP-binding domain of malonyl-CoA ACP transacylase"/>
    <property type="match status" value="2"/>
</dbReference>
<dbReference type="PANTHER" id="PTHR43775:SF51">
    <property type="entry name" value="INACTIVE PHENOLPHTHIOCEROL SYNTHESIS POLYKETIDE SYNTHASE TYPE I PKS1-RELATED"/>
    <property type="match status" value="1"/>
</dbReference>
<feature type="domain" description="Ketosynthase family 3 (KS3)" evidence="12">
    <location>
        <begin position="1076"/>
        <end position="1502"/>
    </location>
</feature>
<dbReference type="InterPro" id="IPR014031">
    <property type="entry name" value="Ketoacyl_synth_C"/>
</dbReference>
<dbReference type="Gene3D" id="6.10.140.1830">
    <property type="match status" value="1"/>
</dbReference>
<evidence type="ECO:0000256" key="9">
    <source>
        <dbReference type="PROSITE-ProRule" id="PRU01363"/>
    </source>
</evidence>
<keyword evidence="7" id="KW-0511">Multifunctional enzyme</keyword>
<evidence type="ECO:0000259" key="13">
    <source>
        <dbReference type="PROSITE" id="PS52019"/>
    </source>
</evidence>
<dbReference type="FunFam" id="1.10.1200.10:FF:000007">
    <property type="entry name" value="Probable polyketide synthase pks17"/>
    <property type="match status" value="2"/>
</dbReference>
<dbReference type="Gene3D" id="3.40.366.10">
    <property type="entry name" value="Malonyl-Coenzyme A Acyl Carrier Protein, domain 2"/>
    <property type="match status" value="2"/>
</dbReference>
<dbReference type="Gene3D" id="3.40.47.10">
    <property type="match status" value="2"/>
</dbReference>
<dbReference type="InterPro" id="IPR032821">
    <property type="entry name" value="PKS_assoc"/>
</dbReference>
<feature type="domain" description="Carrier" evidence="11">
    <location>
        <begin position="4289"/>
        <end position="4364"/>
    </location>
</feature>
<evidence type="ECO:0000313" key="14">
    <source>
        <dbReference type="EMBL" id="XDQ38266.1"/>
    </source>
</evidence>
<dbReference type="InterPro" id="IPR049551">
    <property type="entry name" value="PKS_DH_C"/>
</dbReference>
<name>A0AB39Q644_9ACTN</name>
<dbReference type="SUPFAM" id="SSF56801">
    <property type="entry name" value="Acetyl-CoA synthetase-like"/>
    <property type="match status" value="1"/>
</dbReference>
<keyword evidence="3" id="KW-0597">Phosphoprotein</keyword>
<feature type="active site" description="Proton donor; for dehydratase activity" evidence="9">
    <location>
        <position position="3744"/>
    </location>
</feature>
<dbReference type="PANTHER" id="PTHR43775">
    <property type="entry name" value="FATTY ACID SYNTHASE"/>
    <property type="match status" value="1"/>
</dbReference>
<dbReference type="SUPFAM" id="SSF51735">
    <property type="entry name" value="NAD(P)-binding Rossmann-fold domains"/>
    <property type="match status" value="6"/>
</dbReference>
<dbReference type="FunFam" id="3.40.47.10:FF:000019">
    <property type="entry name" value="Polyketide synthase type I"/>
    <property type="match status" value="2"/>
</dbReference>
<keyword evidence="4" id="KW-0808">Transferase</keyword>
<evidence type="ECO:0000256" key="6">
    <source>
        <dbReference type="ARBA" id="ARBA00023194"/>
    </source>
</evidence>
<dbReference type="InterPro" id="IPR045851">
    <property type="entry name" value="AMP-bd_C_sf"/>
</dbReference>
<dbReference type="InterPro" id="IPR014043">
    <property type="entry name" value="Acyl_transferase_dom"/>
</dbReference>
<feature type="domain" description="Ketosynthase family 3 (KS3)" evidence="12">
    <location>
        <begin position="2640"/>
        <end position="3066"/>
    </location>
</feature>
<dbReference type="Pfam" id="PF18369">
    <property type="entry name" value="PKS_DE"/>
    <property type="match status" value="1"/>
</dbReference>
<dbReference type="Pfam" id="PF21089">
    <property type="entry name" value="PKS_DH_N"/>
    <property type="match status" value="1"/>
</dbReference>
<dbReference type="Gene3D" id="3.30.300.30">
    <property type="match status" value="1"/>
</dbReference>
<dbReference type="Pfam" id="PF14765">
    <property type="entry name" value="PS-DH"/>
    <property type="match status" value="1"/>
</dbReference>
<dbReference type="InterPro" id="IPR049552">
    <property type="entry name" value="PKS_DH_N"/>
</dbReference>
<dbReference type="Pfam" id="PF08659">
    <property type="entry name" value="KR"/>
    <property type="match status" value="3"/>
</dbReference>
<dbReference type="Pfam" id="PF22953">
    <property type="entry name" value="SpnB_Rossmann"/>
    <property type="match status" value="2"/>
</dbReference>
<dbReference type="InterPro" id="IPR050091">
    <property type="entry name" value="PKS_NRPS_Biosynth_Enz"/>
</dbReference>
<feature type="region of interest" description="Disordered" evidence="10">
    <location>
        <begin position="3635"/>
        <end position="3654"/>
    </location>
</feature>
<dbReference type="Pfam" id="PF13193">
    <property type="entry name" value="AMP-binding_C"/>
    <property type="match status" value="1"/>
</dbReference>
<keyword evidence="2" id="KW-0596">Phosphopantetheine</keyword>
<dbReference type="CDD" id="cd08956">
    <property type="entry name" value="KR_3_FAS_SDR_x"/>
    <property type="match status" value="2"/>
</dbReference>
<dbReference type="SMART" id="SM01294">
    <property type="entry name" value="PKS_PP_betabranch"/>
    <property type="match status" value="3"/>
</dbReference>
<dbReference type="InterPro" id="IPR036291">
    <property type="entry name" value="NAD(P)-bd_dom_sf"/>
</dbReference>
<evidence type="ECO:0000256" key="2">
    <source>
        <dbReference type="ARBA" id="ARBA00022450"/>
    </source>
</evidence>
<feature type="compositionally biased region" description="Basic and acidic residues" evidence="10">
    <location>
        <begin position="3071"/>
        <end position="3086"/>
    </location>
</feature>
<dbReference type="SUPFAM" id="SSF52151">
    <property type="entry name" value="FabD/lysophospholipase-like"/>
    <property type="match status" value="2"/>
</dbReference>
<dbReference type="InterPro" id="IPR016035">
    <property type="entry name" value="Acyl_Trfase/lysoPLipase"/>
</dbReference>
<feature type="domain" description="Carrier" evidence="11">
    <location>
        <begin position="2545"/>
        <end position="2620"/>
    </location>
</feature>
<keyword evidence="8" id="KW-0012">Acyltransferase</keyword>
<dbReference type="InterPro" id="IPR000873">
    <property type="entry name" value="AMP-dep_synth/lig_dom"/>
</dbReference>
<feature type="domain" description="PKS/mFAS DH" evidence="13">
    <location>
        <begin position="3545"/>
        <end position="3823"/>
    </location>
</feature>
<dbReference type="GO" id="GO:0031177">
    <property type="term" value="F:phosphopantetheine binding"/>
    <property type="evidence" value="ECO:0007669"/>
    <property type="project" value="InterPro"/>
</dbReference>
<dbReference type="InterPro" id="IPR016036">
    <property type="entry name" value="Malonyl_transacylase_ACP-bd"/>
</dbReference>
<feature type="region of interest" description="N-terminal hotdog fold" evidence="9">
    <location>
        <begin position="3545"/>
        <end position="3670"/>
    </location>
</feature>
<dbReference type="SMART" id="SM00827">
    <property type="entry name" value="PKS_AT"/>
    <property type="match status" value="2"/>
</dbReference>
<dbReference type="SMART" id="SM00822">
    <property type="entry name" value="PKS_KR"/>
    <property type="match status" value="3"/>
</dbReference>
<evidence type="ECO:0000256" key="3">
    <source>
        <dbReference type="ARBA" id="ARBA00022553"/>
    </source>
</evidence>
<dbReference type="InterPro" id="IPR020806">
    <property type="entry name" value="PKS_PP-bd"/>
</dbReference>
<evidence type="ECO:0000256" key="8">
    <source>
        <dbReference type="ARBA" id="ARBA00023315"/>
    </source>
</evidence>
<feature type="region of interest" description="Disordered" evidence="10">
    <location>
        <begin position="3069"/>
        <end position="3092"/>
    </location>
</feature>
<dbReference type="GO" id="GO:0004315">
    <property type="term" value="F:3-oxoacyl-[acyl-carrier-protein] synthase activity"/>
    <property type="evidence" value="ECO:0007669"/>
    <property type="project" value="InterPro"/>
</dbReference>
<dbReference type="Pfam" id="PF02801">
    <property type="entry name" value="Ketoacyl-synt_C"/>
    <property type="match status" value="2"/>
</dbReference>
<evidence type="ECO:0000256" key="5">
    <source>
        <dbReference type="ARBA" id="ARBA00022737"/>
    </source>
</evidence>
<comment type="pathway">
    <text evidence="1">Antibiotic biosynthesis.</text>
</comment>
<dbReference type="InterPro" id="IPR020807">
    <property type="entry name" value="PKS_DH"/>
</dbReference>
<evidence type="ECO:0000256" key="1">
    <source>
        <dbReference type="ARBA" id="ARBA00004792"/>
    </source>
</evidence>
<sequence>MLRTELIRPLPELLRAHADRFGGKVAFRDARRSVTYAELERRTGRLAGHLAGLRLQPGDRAAIYLGNCVEMVESYLAITRASAIGSPFNPRATDAELAHLLDDSGARVIITDAAHLPQLARVLEDRGDLRVVVIGGRGVPDDAPAGTLAFEALATNEPATGPRDDLGLDDLAWMLYTSGTTGRPKGVLSTQRNCLWSVAACYAPVPGLSADDRVLWPLPLFHSLSHIACVLGVTAVGASARIVDGFEAEEVLDAIREDSATFLAGVPTMYHYLVRAARKQGFTAPELRMCLVGGAITTAELRRSFEEAFGAPLLDAYGSTETCGSITINWPSGARVEGSCGLPVPGLGVRLVDPETGRDVGSGTEGEVWVSGPSVMAGYHNQPEATAQAIQDGWYRTGDLARRDAAGYFTVTGRIKELIIRGGENIHPGEVEAVLRRVPGVADVAVVGKLHETLGEVPVACIVPGPEGIDPQALFAACREQLSYFKVPEELYEIAEVPRTASGKITRHVLLEQPARLRASGTSHYESLFRLDWIPLPSVPPPAVPVGRWALVGRDTGHLTAELLSRGLEVTTYPDATALRTAVTGGAPAPDVTVLAAARDAGDDGVRRHAHDVDDWLRDERFADGRLLLTTRRAVAAAPDEDIADLWQSALWGHARCLQTEHPGRLVLADLDGADDRTAAALPLALSHDEPQFAVRSGVVLLPRLARAATLAAGEREPSLDPRGTVLISEADGAAAAEAGRHLVIGHGVRHVLLVSRGGEADSAAADLKAQLTRAGARVTLEACDLTDRAALADVLARNKRPLTAVFHTWGRQEPGATGFLRSAAAGALNLHELSVGDHPAAFVLLSSAAGLLGAAGQAEHGAAAAYFDALAQHRRAVGHPALSLAWGPGDGLGADGAPATGAGVGRLSAHDCRAMLDAAMTADHAVLVALRTVPEALRADEIPALLRDVIEVTERSAPRSSADGAALRQELTALPAAERDRVLLDLVRTHAAQVLDLPGGQSIGADRAFKEHGCTSVGAVQLRGRLSEATGLRLAATIAFDHPTPAALARHLRDVLLDDTAVPAPVPVLTAAADDDPVAIVAMGCRLPGGVTSPEQLWQLVEQGLDGVTEFPADRGWDIASLYDPDPDRQGTTYVREGGFLHDAGDFDAAFFGISPREALAMDPQQRLLLETSWEVFERAGIDPTSLRGRHVGVFSGLMHHDYGTSAEHAPQGTEGYLGIGTAGSVVSGRVAYTLGLEGPAITVDTACSSSLVALHLAAQALRSGECTMALAGGAAVMAEPGSFVEFSRQRALAPDSRCKAFAEAADGTSWSEGVGVLLLERLSDARRNGHPVLAVVRGTAINQDGASNGLTAPSGPAQQRVIRQALAQARLTSDQVDAVEAHGTGTTLGDPIEAQALLATYGQGRPADRPLWLGSLKSNIGHTQAAAGVAGVIKMVQAMRHGVLPQTLHVDEPSSYVDWTAGAVELLTEARAWPETGRPRRAAVSSFGVSGTNAHVILEHVPAPAPDGESDSERAGGEGPLPLLVSARGHQALQAQAARLDAHLTARPEQELADVAQALASSRAALEQRAVVVAADREEARLGLGALAEGSPAPSVVTGSADLDGKVVFVLPGQGSQWAGMGAELLDSSPVFAQAMTECADALAPHVDWSLLDVVRQVPGAPTLDRCDVVQPASFAVMVSLARMWRSHGVEPDAVLGHSQGEIAAACVAGALSLPDAARVVALRSRAIAQHLAGRGGMMSVALTPEEAARRLAATAYGEQIATAAVNGPSSVVLAGAPDALDALAAELAEDGVRARRIAVDYASHSAHVEQIEDELARVLRPIAPRPSDIPFYSTVDNRWLDTRELDGRYWYRNLRQTVRFEDATRALLEQGFGFFLEVSSHPVLTPAVQETVERTGADALAGGTLRRDEGGMRRFLTSLADTWVRGLPVHWSPSPRGTGACRVELPTYAFQRRRYWLEAAPRSGATAAADPAEAAFWEAVDRADPQALPATLRADGQDASTDLSAVAAALPVLSDWRRRHRERSAAEAWRYRVTWLRLAGDTAGTLTGRWLAIVPTSGDDAVDAAPGGQGDMDTLLDGLGARGAQFERIDVDPLRAGAGELADLIRELAPDQGDFDGVLSLIALDERAVPGAPGQTAGLAGTAALVRALADTGSGAPLWSLTRGAVTTGPGGPAGSPAQAMVWGLGRVAALERPHVWGGLVDLPQTLDERALSRLAGALGRRDGEDQLAVRPTGVFARRLMPAPLGDASPARRWEPHGTVLVTGGTGGIGAEAARWLAEAGADHLILTSRRGPYAPGAEELAAELRAGGTRVTVAACEATDRETLAELLTNAPGEHPLTAVVHAAGVGQDSPLDATDAQEFTRVLVGKAAGAALLDELLGDTPLDAFVLMSSGAGVWGAGRQGAYAAANAYLDALAERRRAAGRTATAVAWGSWGGGIGLGAVAGAAERLRRLGLRGMPPRAALAALVRAVEHDDTCVAVADMDWARFHAAFTVTRPSPLLQDLPDVRGAQAAAATPDGDEPRPATGLSARLAALTGPERDRAVLDLVRAEAAAVLGHTGADAVDATRAFRDQGFDSMTAVELRNRLAAAAGLTLPSTLVFDHPTPTALADRLRGLLLGTGPEQTPVPGRAATGPDDDPIVIVGMSARLPGGVASPEDLWKLVDAGGDAVAAFPADRGWNVDDLYDPDPAKTGKSYVRHGSFLYDAGDFDAAFFGISPREALAMDPQQRLLLETAWEVLERAGIDPQSLRGSRTGVFVGAMHQDYGAGQSPDRRGVEGYFVTGNAASVLSGRVAYTFGLEGPAVTVDTACSSSLVSLHLACQALRSGECDLAMAGGVTVMATPDGFVEFSRQQGLSTDGRCRAFAASADGTGWSEGAGLLLVERLSDARRNGHPVLAVVRGTAINQDGASNGLTAPNGTSQQRVIRQALVDAGLTAADVDVVEAHGTGTTLGDPIEAHALLATYGQDRPADHPLWLGSLKSNIGHTQAAAGVAGVIKMVMAMRHGVLPRTLHVDEPSPHIDWTTGAVELLTESRDWSVDDRARRAGVSSFGISGTNAHVILEQAVAEDGPRPAADPERADDPTGSRQLPAVPWLLSGRTPQALRAQAERLVDFADRPEAPDAVDIAYSLTSRSALEHRAVVVADDRDGLLSGLRALARGEQAATLTQGAPATGRCAVLFTGQGAQRIGMGRELDATQPVFAEAFDEVCAELDPRLPRPLRDVVFGDDAALLEQTAMAQAALFAVEVALYRLMESWGVRPDAVAGHSVGELAAAHVSGVLSLTDACALVAARGRLMQALPHGGSMVAVDASENDVLPLLAGLESRVSVAAVNGPSSVVLSGDEAEVLRLAEELAARGHVTKRLHVSHAFHSPLMEPMLDDFRAVVERLTFRPPTVPVVSTSTGTSADAETLCSPGYWTDQVRQSVRFHDAVRTLHDQGVRTFLELGPGGVLTAMVQDCLAEAGEAVAAVPTLRRDQSEPRAVLSALARLHVRGVPVDWTPLFTGSDARRVDLPTYAFQRRRYWLDSVTAAGDADAAGLTYTAHPMLRGLVTLPDSDGVLCTGRLSLSTHAWLADHIVGGAALVPGTALVDAVVRAGDETGCPHLDELVIAAPLVLPEQGAVQLQIAVAAPDGTGRRPVTVHSRPADAAPDTPWTRHADGLLAPATADAPLPTAGAWPPPAAERADADGFYPAMREAGYAYGPLFRGLHSVWTHGDEVYAEVALPDEREADAREFGLHPGLLDAALHAASFGALSGIGKDRLMLPFAWNGLTLHASGATALRVTLAPAGPDAFSLEATDPTGAPVLSLASLVFRPVSADQLRGHQTPHDLLHHLTWTPLPLPDRTPQSPAPLLVDLTDTTAAEGPERTRELCARVLRAVQDHLDEGGEGDEGTAEPGTTGGRPEGPGVLILTRGACPPDGAGTTEAPDPAMAAVWGLVRAAQSEHPGRIAVADLDGHEASRQAALAAVASGEPQLAIREGRALVPRLARLPATAPAPDQGRPLDTEGTVLITGGTGTLGGLVARHLAATHGVRNLLLVSRTGLASESAHALRAELAEEGAQVTFAACDVGDRDALAAVLAAIPAPHPLTAVVHAAGVLDDGVLASLSPERFDPVLRAKADAAWHLHELTRDTDLAAFVLFSSASGLLGTPGQANYAAANAFLDALAQHRQALGLPATSLAWGLWAQASGMTRQLGTGELRRGGRAGMDALSSDEGLRLLDAALRSGHAQLMPARLNLAALGDTAPADVPPLLRGLIRTPRRTARDTAATDGPSLTQRLTALPDAERAEALLDLVRTEAAIALGHDTAASIGADQAFSGIGFDSLTAVDLRNRLTAATGVRLPATLIFDYPTPTVLAAHLGGRLGTVPAARPAVLTELDRLEEAFATAGADDELHAHVVARLEALTAKWWSLGGEADELGAEDDDFDFDSATDDEIFDLIDNELGS</sequence>
<dbReference type="NCBIfam" id="NF045894">
    <property type="entry name" value="PKS_plus_SDR"/>
    <property type="match status" value="1"/>
</dbReference>
<dbReference type="InterPro" id="IPR014030">
    <property type="entry name" value="Ketoacyl_synth_N"/>
</dbReference>
<protein>
    <submittedName>
        <fullName evidence="14">Type I polyketide synthase</fullName>
    </submittedName>
</protein>
<dbReference type="PROSITE" id="PS00606">
    <property type="entry name" value="KS3_1"/>
    <property type="match status" value="2"/>
</dbReference>
<dbReference type="PROSITE" id="PS52004">
    <property type="entry name" value="KS3_2"/>
    <property type="match status" value="2"/>
</dbReference>
<accession>A0AB39Q644</accession>
<dbReference type="RefSeq" id="WP_369172964.1">
    <property type="nucleotide sequence ID" value="NZ_CP163439.1"/>
</dbReference>
<feature type="domain" description="Carrier" evidence="11">
    <location>
        <begin position="982"/>
        <end position="1057"/>
    </location>
</feature>
<feature type="region of interest" description="Disordered" evidence="10">
    <location>
        <begin position="3883"/>
        <end position="3907"/>
    </location>
</feature>
<dbReference type="Gene3D" id="3.40.50.12780">
    <property type="entry name" value="N-terminal domain of ligase-like"/>
    <property type="match status" value="1"/>
</dbReference>
<dbReference type="PROSITE" id="PS00455">
    <property type="entry name" value="AMP_BINDING"/>
    <property type="match status" value="1"/>
</dbReference>
<dbReference type="SUPFAM" id="SSF53901">
    <property type="entry name" value="Thiolase-like"/>
    <property type="match status" value="2"/>
</dbReference>
<dbReference type="GO" id="GO:0004312">
    <property type="term" value="F:fatty acid synthase activity"/>
    <property type="evidence" value="ECO:0007669"/>
    <property type="project" value="TreeGrafter"/>
</dbReference>
<evidence type="ECO:0000256" key="10">
    <source>
        <dbReference type="SAM" id="MobiDB-lite"/>
    </source>
</evidence>
<proteinExistence type="predicted"/>
<dbReference type="Pfam" id="PF00501">
    <property type="entry name" value="AMP-binding"/>
    <property type="match status" value="1"/>
</dbReference>
<dbReference type="Pfam" id="PF00698">
    <property type="entry name" value="Acyl_transf_1"/>
    <property type="match status" value="2"/>
</dbReference>
<dbReference type="PROSITE" id="PS00012">
    <property type="entry name" value="PHOSPHOPANTETHEINE"/>
    <property type="match status" value="1"/>
</dbReference>
<dbReference type="Pfam" id="PF00550">
    <property type="entry name" value="PP-binding"/>
    <property type="match status" value="3"/>
</dbReference>
<dbReference type="InterPro" id="IPR016039">
    <property type="entry name" value="Thiolase-like"/>
</dbReference>
<dbReference type="PROSITE" id="PS52019">
    <property type="entry name" value="PKS_MFAS_DH"/>
    <property type="match status" value="1"/>
</dbReference>
<dbReference type="InterPro" id="IPR009081">
    <property type="entry name" value="PP-bd_ACP"/>
</dbReference>
<feature type="region of interest" description="C-terminal hotdog fold" evidence="9">
    <location>
        <begin position="3683"/>
        <end position="3823"/>
    </location>
</feature>
<dbReference type="GO" id="GO:0006633">
    <property type="term" value="P:fatty acid biosynthetic process"/>
    <property type="evidence" value="ECO:0007669"/>
    <property type="project" value="InterPro"/>
</dbReference>
<dbReference type="Gene3D" id="3.10.129.110">
    <property type="entry name" value="Polyketide synthase dehydratase"/>
    <property type="match status" value="1"/>
</dbReference>
<dbReference type="Pfam" id="PF00109">
    <property type="entry name" value="ketoacyl-synt"/>
    <property type="match status" value="2"/>
</dbReference>
<dbReference type="InterPro" id="IPR036736">
    <property type="entry name" value="ACP-like_sf"/>
</dbReference>
<dbReference type="FunFam" id="3.40.366.10:FF:000002">
    <property type="entry name" value="Probable polyketide synthase 2"/>
    <property type="match status" value="2"/>
</dbReference>
<evidence type="ECO:0000259" key="11">
    <source>
        <dbReference type="PROSITE" id="PS50075"/>
    </source>
</evidence>
<dbReference type="InterPro" id="IPR055123">
    <property type="entry name" value="SpnB-like_Rossmann"/>
</dbReference>
<gene>
    <name evidence="14" type="ORF">AB5J49_35630</name>
</gene>
<keyword evidence="5" id="KW-0677">Repeat</keyword>
<dbReference type="InterPro" id="IPR049900">
    <property type="entry name" value="PKS_mFAS_DH"/>
</dbReference>
<dbReference type="SMART" id="SM00823">
    <property type="entry name" value="PKS_PP"/>
    <property type="match status" value="3"/>
</dbReference>
<dbReference type="InterPro" id="IPR006162">
    <property type="entry name" value="Ppantetheine_attach_site"/>
</dbReference>
<dbReference type="SUPFAM" id="SSF47336">
    <property type="entry name" value="ACP-like"/>
    <property type="match status" value="3"/>
</dbReference>
<dbReference type="Gene3D" id="3.40.50.720">
    <property type="entry name" value="NAD(P)-binding Rossmann-like Domain"/>
    <property type="match status" value="3"/>
</dbReference>
<dbReference type="InterPro" id="IPR018201">
    <property type="entry name" value="Ketoacyl_synth_AS"/>
</dbReference>
<dbReference type="InterPro" id="IPR020845">
    <property type="entry name" value="AMP-binding_CS"/>
</dbReference>
<dbReference type="Pfam" id="PF16197">
    <property type="entry name" value="KAsynt_C_assoc"/>
    <property type="match status" value="2"/>
</dbReference>
<reference evidence="14" key="1">
    <citation type="submission" date="2024-07" db="EMBL/GenBank/DDBJ databases">
        <authorList>
            <person name="Yu S.T."/>
        </authorList>
    </citation>
    <scope>NUCLEOTIDE SEQUENCE</scope>
    <source>
        <strain evidence="14">R28</strain>
    </source>
</reference>
<dbReference type="InterPro" id="IPR001227">
    <property type="entry name" value="Ac_transferase_dom_sf"/>
</dbReference>
<dbReference type="PROSITE" id="PS50075">
    <property type="entry name" value="CARRIER"/>
    <property type="match status" value="3"/>
</dbReference>